<dbReference type="Gene3D" id="3.60.20.10">
    <property type="entry name" value="Glutamine Phosphoribosylpyrophosphate, subunit 1, domain 1"/>
    <property type="match status" value="1"/>
</dbReference>
<dbReference type="OrthoDB" id="9786336at2"/>
<dbReference type="Proteomes" id="UP000008888">
    <property type="component" value="Chromosome"/>
</dbReference>
<dbReference type="InterPro" id="IPR029055">
    <property type="entry name" value="Ntn_hydrolases_N"/>
</dbReference>
<dbReference type="HOGENOM" id="CLU_066183_0_0_6"/>
<keyword evidence="1" id="KW-0647">Proteasome</keyword>
<dbReference type="SUPFAM" id="SSF56235">
    <property type="entry name" value="N-terminal nucleophile aminohydrolases (Ntn hydrolases)"/>
    <property type="match status" value="1"/>
</dbReference>
<evidence type="ECO:0000313" key="2">
    <source>
        <dbReference type="Proteomes" id="UP000008888"/>
    </source>
</evidence>
<accession>G0A367</accession>
<reference evidence="2" key="3">
    <citation type="submission" date="2011-05" db="EMBL/GenBank/DDBJ databases">
        <title>Complete sequence of Methylomonas methanica MC09.</title>
        <authorList>
            <consortium name="US DOE Joint Genome Institute"/>
            <person name="Lucas S."/>
            <person name="Han J."/>
            <person name="Lapidus A."/>
            <person name="Cheng J.-F."/>
            <person name="Goodwin L."/>
            <person name="Pitluck S."/>
            <person name="Peters L."/>
            <person name="Mikhailova N."/>
            <person name="Teshima H."/>
            <person name="Han C."/>
            <person name="Tapia R."/>
            <person name="Land M."/>
            <person name="Hauser L."/>
            <person name="Kyrpides N."/>
            <person name="Ivanova N."/>
            <person name="Pagani I."/>
            <person name="Stein L."/>
            <person name="Woyke T."/>
        </authorList>
    </citation>
    <scope>NUCLEOTIDE SEQUENCE [LARGE SCALE GENOMIC DNA]</scope>
    <source>
        <strain evidence="2">MC09</strain>
    </source>
</reference>
<keyword evidence="2" id="KW-1185">Reference proteome</keyword>
<dbReference type="InterPro" id="IPR016545">
    <property type="entry name" value="UCP009120_prtse"/>
</dbReference>
<dbReference type="GO" id="GO:0051603">
    <property type="term" value="P:proteolysis involved in protein catabolic process"/>
    <property type="evidence" value="ECO:0007669"/>
    <property type="project" value="InterPro"/>
</dbReference>
<dbReference type="GO" id="GO:0005839">
    <property type="term" value="C:proteasome core complex"/>
    <property type="evidence" value="ECO:0007669"/>
    <property type="project" value="InterPro"/>
</dbReference>
<gene>
    <name evidence="1" type="ordered locus">Metme_0555</name>
</gene>
<dbReference type="STRING" id="857087.Metme_0555"/>
<reference evidence="1 2" key="1">
    <citation type="journal article" date="2011" name="J. Bacteriol.">
        <title>Complete Genome Sequence of the Aerobic Marine Methanotroph Methylomonas methanica MC09.</title>
        <authorList>
            <person name="Boden R."/>
            <person name="Cunliffe M."/>
            <person name="Scanlan J."/>
            <person name="Moussard H."/>
            <person name="Kits K.D."/>
            <person name="Klotz M.G."/>
            <person name="Jetten M.S."/>
            <person name="Vuilleumier S."/>
            <person name="Han J."/>
            <person name="Peters L."/>
            <person name="Mikhailova N."/>
            <person name="Teshima H."/>
            <person name="Tapia R."/>
            <person name="Kyrpides N."/>
            <person name="Ivanova N."/>
            <person name="Pagani I."/>
            <person name="Cheng J.F."/>
            <person name="Goodwin L."/>
            <person name="Han C."/>
            <person name="Hauser L."/>
            <person name="Land M.L."/>
            <person name="Lapidus A."/>
            <person name="Lucas S."/>
            <person name="Pitluck S."/>
            <person name="Woyke T."/>
            <person name="Stein L."/>
            <person name="Murrell J.C."/>
        </authorList>
    </citation>
    <scope>NUCLEOTIDE SEQUENCE [LARGE SCALE GENOMIC DNA]</scope>
    <source>
        <strain evidence="1 2">MC09</strain>
    </source>
</reference>
<dbReference type="Pfam" id="PF00227">
    <property type="entry name" value="Proteasome"/>
    <property type="match status" value="1"/>
</dbReference>
<name>G0A367_METMM</name>
<dbReference type="RefSeq" id="WP_013817270.1">
    <property type="nucleotide sequence ID" value="NC_015572.1"/>
</dbReference>
<sequence>MTYCIAVSVKEGLVLTSDSRTNAGIDNVSVHCKMHVIQTCEDRKIVLLSAGNLATTQAVLDQLRRDIKERAETNLNTMQYLSEAAEYLGHVSLDKQHRHANSGQNGFFPAATFLLAGQIGAEPHGAYLVYPEGNYITTSDHTPYLQIGENKYGKPVLDRILKIDTPLEEAALCSLISMDSTIRSNVSVGPPVDILIYHRDSFELNEYYRFQEGDDYLMQLRRIWQEKLSDAFAALPRIDKQEAKDFPVLDH</sequence>
<dbReference type="InterPro" id="IPR001353">
    <property type="entry name" value="Proteasome_sua/b"/>
</dbReference>
<dbReference type="eggNOG" id="COG3484">
    <property type="taxonomic scope" value="Bacteria"/>
</dbReference>
<dbReference type="AlphaFoldDB" id="G0A367"/>
<dbReference type="KEGG" id="mmt:Metme_0555"/>
<protein>
    <submittedName>
        <fullName evidence="1">20S proteasome A and B subunits</fullName>
    </submittedName>
</protein>
<dbReference type="PIRSF" id="PIRSF009120">
    <property type="entry name" value="UCP009120_prtse"/>
    <property type="match status" value="1"/>
</dbReference>
<dbReference type="EMBL" id="CP002738">
    <property type="protein sequence ID" value="AEF98999.1"/>
    <property type="molecule type" value="Genomic_DNA"/>
</dbReference>
<organism evidence="1 2">
    <name type="scientific">Methylomonas methanica (strain DSM 25384 / MC09)</name>
    <dbReference type="NCBI Taxonomy" id="857087"/>
    <lineage>
        <taxon>Bacteria</taxon>
        <taxon>Pseudomonadati</taxon>
        <taxon>Pseudomonadota</taxon>
        <taxon>Gammaproteobacteria</taxon>
        <taxon>Methylococcales</taxon>
        <taxon>Methylococcaceae</taxon>
        <taxon>Methylomonas</taxon>
    </lineage>
</organism>
<reference key="2">
    <citation type="submission" date="2011-05" db="EMBL/GenBank/DDBJ databases">
        <title>Complete genome sequence of the aerobic marine methanotroph Methylomonas methanica MC09.</title>
        <authorList>
            <person name="Boden R."/>
            <person name="Cunliffe M."/>
            <person name="Scanlan J."/>
            <person name="Moussard H."/>
            <person name="Kits K.D."/>
            <person name="Klotz M."/>
            <person name="Jetten M."/>
            <person name="Vuilleumier S."/>
            <person name="Han J."/>
            <person name="Peters L."/>
            <person name="Mikhailova N."/>
            <person name="Teshima H."/>
            <person name="Tapia R."/>
            <person name="Kyrpides N."/>
            <person name="Ivanova N."/>
            <person name="Pagani I."/>
            <person name="Cheng J.-F."/>
            <person name="Goodwin L."/>
            <person name="Han C."/>
            <person name="Hauser L."/>
            <person name="Land M."/>
            <person name="Lapidus A."/>
            <person name="Lucas S."/>
            <person name="Pitluck S."/>
            <person name="Woyke T."/>
            <person name="Stein L.Y."/>
            <person name="Murrell C."/>
        </authorList>
    </citation>
    <scope>NUCLEOTIDE SEQUENCE</scope>
    <source>
        <strain>MC09</strain>
    </source>
</reference>
<proteinExistence type="predicted"/>
<evidence type="ECO:0000313" key="1">
    <source>
        <dbReference type="EMBL" id="AEF98999.1"/>
    </source>
</evidence>